<organism evidence="2 3">
    <name type="scientific">Aneurinibacillus danicus</name>
    <dbReference type="NCBI Taxonomy" id="267746"/>
    <lineage>
        <taxon>Bacteria</taxon>
        <taxon>Bacillati</taxon>
        <taxon>Bacillota</taxon>
        <taxon>Bacilli</taxon>
        <taxon>Bacillales</taxon>
        <taxon>Paenibacillaceae</taxon>
        <taxon>Aneurinibacillus group</taxon>
        <taxon>Aneurinibacillus</taxon>
    </lineage>
</organism>
<keyword evidence="3" id="KW-1185">Reference proteome</keyword>
<proteinExistence type="predicted"/>
<name>A0A511V4G2_9BACL</name>
<dbReference type="RefSeq" id="WP_146808996.1">
    <property type="nucleotide sequence ID" value="NZ_BJXX01000050.1"/>
</dbReference>
<evidence type="ECO:0000313" key="3">
    <source>
        <dbReference type="Proteomes" id="UP000321157"/>
    </source>
</evidence>
<reference evidence="2 3" key="1">
    <citation type="submission" date="2019-07" db="EMBL/GenBank/DDBJ databases">
        <title>Whole genome shotgun sequence of Aneurinibacillus danicus NBRC 102444.</title>
        <authorList>
            <person name="Hosoyama A."/>
            <person name="Uohara A."/>
            <person name="Ohji S."/>
            <person name="Ichikawa N."/>
        </authorList>
    </citation>
    <scope>NUCLEOTIDE SEQUENCE [LARGE SCALE GENOMIC DNA]</scope>
    <source>
        <strain evidence="2 3">NBRC 102444</strain>
    </source>
</reference>
<comment type="caution">
    <text evidence="2">The sequence shown here is derived from an EMBL/GenBank/DDBJ whole genome shotgun (WGS) entry which is preliminary data.</text>
</comment>
<sequence>MFGFKIVAVLLILIGMLFPMPVFAIDLEEGSQDNKFMHHYRLSKQTRTPHSEFVEYVQTVNQHRGNKIAFIGDSVVTGVSSQADETIPVFMEAKLQKNGLPIQVYNFGLPGGRFLDHLFMMRYVHQYTGIKDYVMNISYPFFSEEIQKSPSIYYPMFGDFISREELKRRGIGEFKHNDEQNEESNPVENSNSQNSWEQNKYRVWNDTYWDKERLAHYEKVYNVNDFEKDQRSLQPFIEILKYAKMNDINIVFVVSPINTKLLSLSDKFDKEMFEKNNKYITDLVSSYDFHVYSYQQLIPNEYFNDSIHLLGPANKMIGEKLAKDWLRNDSKGYYSVEVADLLDYNIKSISTN</sequence>
<gene>
    <name evidence="2" type="ORF">ADA01nite_11290</name>
</gene>
<dbReference type="SUPFAM" id="SSF52266">
    <property type="entry name" value="SGNH hydrolase"/>
    <property type="match status" value="1"/>
</dbReference>
<accession>A0A511V4G2</accession>
<feature type="compositionally biased region" description="Low complexity" evidence="1">
    <location>
        <begin position="183"/>
        <end position="194"/>
    </location>
</feature>
<dbReference type="Proteomes" id="UP000321157">
    <property type="component" value="Unassembled WGS sequence"/>
</dbReference>
<protein>
    <submittedName>
        <fullName evidence="2">Uncharacterized protein</fullName>
    </submittedName>
</protein>
<evidence type="ECO:0000313" key="2">
    <source>
        <dbReference type="EMBL" id="GEN33669.1"/>
    </source>
</evidence>
<dbReference type="AlphaFoldDB" id="A0A511V4G2"/>
<dbReference type="OrthoDB" id="2509828at2"/>
<evidence type="ECO:0000256" key="1">
    <source>
        <dbReference type="SAM" id="MobiDB-lite"/>
    </source>
</evidence>
<dbReference type="EMBL" id="BJXX01000050">
    <property type="protein sequence ID" value="GEN33669.1"/>
    <property type="molecule type" value="Genomic_DNA"/>
</dbReference>
<feature type="region of interest" description="Disordered" evidence="1">
    <location>
        <begin position="174"/>
        <end position="194"/>
    </location>
</feature>